<organism evidence="17 18">
    <name type="scientific">Jutongia huaianensis</name>
    <dbReference type="NCBI Taxonomy" id="2763668"/>
    <lineage>
        <taxon>Bacteria</taxon>
        <taxon>Bacillati</taxon>
        <taxon>Bacillota</taxon>
        <taxon>Clostridia</taxon>
        <taxon>Lachnospirales</taxon>
        <taxon>Lachnospiraceae</taxon>
        <taxon>Jutongia</taxon>
    </lineage>
</organism>
<evidence type="ECO:0000256" key="3">
    <source>
        <dbReference type="ARBA" id="ARBA00012438"/>
    </source>
</evidence>
<dbReference type="InterPro" id="IPR005467">
    <property type="entry name" value="His_kinase_dom"/>
</dbReference>
<gene>
    <name evidence="17" type="ORF">H8704_00510</name>
</gene>
<evidence type="ECO:0000256" key="11">
    <source>
        <dbReference type="ARBA" id="ARBA00022989"/>
    </source>
</evidence>
<dbReference type="SMART" id="SM00388">
    <property type="entry name" value="HisKA"/>
    <property type="match status" value="1"/>
</dbReference>
<dbReference type="PANTHER" id="PTHR45528:SF1">
    <property type="entry name" value="SENSOR HISTIDINE KINASE CPXA"/>
    <property type="match status" value="1"/>
</dbReference>
<reference evidence="17 18" key="1">
    <citation type="submission" date="2020-08" db="EMBL/GenBank/DDBJ databases">
        <title>Genome public.</title>
        <authorList>
            <person name="Liu C."/>
            <person name="Sun Q."/>
        </authorList>
    </citation>
    <scope>NUCLEOTIDE SEQUENCE [LARGE SCALE GENOMIC DNA]</scope>
    <source>
        <strain evidence="17 18">NSJ-37</strain>
    </source>
</reference>
<comment type="catalytic activity">
    <reaction evidence="1">
        <text>ATP + protein L-histidine = ADP + protein N-phospho-L-histidine.</text>
        <dbReference type="EC" id="2.7.13.3"/>
    </reaction>
</comment>
<dbReference type="GO" id="GO:0016301">
    <property type="term" value="F:kinase activity"/>
    <property type="evidence" value="ECO:0007669"/>
    <property type="project" value="UniProtKB-KW"/>
</dbReference>
<name>A0ABR7MXK7_9FIRM</name>
<evidence type="ECO:0000256" key="2">
    <source>
        <dbReference type="ARBA" id="ARBA00004651"/>
    </source>
</evidence>
<dbReference type="Pfam" id="PF00672">
    <property type="entry name" value="HAMP"/>
    <property type="match status" value="1"/>
</dbReference>
<accession>A0ABR7MXK7</accession>
<dbReference type="SUPFAM" id="SSF158472">
    <property type="entry name" value="HAMP domain-like"/>
    <property type="match status" value="1"/>
</dbReference>
<dbReference type="CDD" id="cd00075">
    <property type="entry name" value="HATPase"/>
    <property type="match status" value="1"/>
</dbReference>
<dbReference type="SMART" id="SM00304">
    <property type="entry name" value="HAMP"/>
    <property type="match status" value="1"/>
</dbReference>
<evidence type="ECO:0000256" key="4">
    <source>
        <dbReference type="ARBA" id="ARBA00022475"/>
    </source>
</evidence>
<dbReference type="InterPro" id="IPR003660">
    <property type="entry name" value="HAMP_dom"/>
</dbReference>
<evidence type="ECO:0000256" key="12">
    <source>
        <dbReference type="ARBA" id="ARBA00023012"/>
    </source>
</evidence>
<evidence type="ECO:0000313" key="17">
    <source>
        <dbReference type="EMBL" id="MBC8561122.1"/>
    </source>
</evidence>
<feature type="domain" description="HAMP" evidence="16">
    <location>
        <begin position="112"/>
        <end position="164"/>
    </location>
</feature>
<dbReference type="Pfam" id="PF00512">
    <property type="entry name" value="HisKA"/>
    <property type="match status" value="1"/>
</dbReference>
<proteinExistence type="predicted"/>
<dbReference type="Proteomes" id="UP000606193">
    <property type="component" value="Unassembled WGS sequence"/>
</dbReference>
<keyword evidence="4" id="KW-1003">Cell membrane</keyword>
<dbReference type="Gene3D" id="1.10.287.130">
    <property type="match status" value="1"/>
</dbReference>
<feature type="transmembrane region" description="Helical" evidence="14">
    <location>
        <begin position="88"/>
        <end position="109"/>
    </location>
</feature>
<evidence type="ECO:0000256" key="13">
    <source>
        <dbReference type="ARBA" id="ARBA00023136"/>
    </source>
</evidence>
<dbReference type="InterPro" id="IPR003594">
    <property type="entry name" value="HATPase_dom"/>
</dbReference>
<protein>
    <recommendedName>
        <fullName evidence="3">histidine kinase</fullName>
        <ecNumber evidence="3">2.7.13.3</ecNumber>
    </recommendedName>
</protein>
<evidence type="ECO:0000256" key="10">
    <source>
        <dbReference type="ARBA" id="ARBA00022840"/>
    </source>
</evidence>
<evidence type="ECO:0000256" key="9">
    <source>
        <dbReference type="ARBA" id="ARBA00022777"/>
    </source>
</evidence>
<dbReference type="PANTHER" id="PTHR45528">
    <property type="entry name" value="SENSOR HISTIDINE KINASE CPXA"/>
    <property type="match status" value="1"/>
</dbReference>
<keyword evidence="12" id="KW-0902">Two-component regulatory system</keyword>
<comment type="caution">
    <text evidence="17">The sequence shown here is derived from an EMBL/GenBank/DDBJ whole genome shotgun (WGS) entry which is preliminary data.</text>
</comment>
<evidence type="ECO:0000256" key="1">
    <source>
        <dbReference type="ARBA" id="ARBA00000085"/>
    </source>
</evidence>
<keyword evidence="9 17" id="KW-0418">Kinase</keyword>
<feature type="domain" description="Histidine kinase" evidence="15">
    <location>
        <begin position="179"/>
        <end position="395"/>
    </location>
</feature>
<dbReference type="InterPro" id="IPR036890">
    <property type="entry name" value="HATPase_C_sf"/>
</dbReference>
<sequence>MKHNIWKSLRMKLVLYGTASLLLAAATEGILALLLYLMSTVLGVSRQNSLYDYSNVTSDYTEAYFTEGNSGMKTSFLRTLGNIGDDTLYTIAVVGMAAGLLLFIFYFLLLTRKVTGDLSDIADGISSMTRDREAGSLPVDRQDEIGEIARSVHQMTEELSRLMASEREALQSNKEMIACLAHDLRTPLTSLSGYLNLAMDTDKYDVEQRQHFAEVAARKADRLEGLIQDLFDYTKLMSGEITLHRHRIDFVKLVEQMIEEFYPLLEENELTCSFQTECRELEMDVDPDLMARAVQNLLSNAVKYGKDGKQIIIRLEKGRNVTFSVTNYGLIIPEKSLDMIFERFYRVEGARSPGTGGTGLGLNIAKEIITLHGGTITVESGLQGTVFSVEIPRKEATEDA</sequence>
<dbReference type="RefSeq" id="WP_118678036.1">
    <property type="nucleotide sequence ID" value="NZ_JACRSX010000001.1"/>
</dbReference>
<dbReference type="Pfam" id="PF02518">
    <property type="entry name" value="HATPase_c"/>
    <property type="match status" value="1"/>
</dbReference>
<dbReference type="Gene3D" id="6.10.340.10">
    <property type="match status" value="1"/>
</dbReference>
<keyword evidence="11 14" id="KW-1133">Transmembrane helix</keyword>
<dbReference type="PRINTS" id="PR00344">
    <property type="entry name" value="BCTRLSENSOR"/>
</dbReference>
<dbReference type="InterPro" id="IPR036097">
    <property type="entry name" value="HisK_dim/P_sf"/>
</dbReference>
<evidence type="ECO:0000259" key="15">
    <source>
        <dbReference type="PROSITE" id="PS50109"/>
    </source>
</evidence>
<dbReference type="InterPro" id="IPR004358">
    <property type="entry name" value="Sig_transdc_His_kin-like_C"/>
</dbReference>
<keyword evidence="8" id="KW-0547">Nucleotide-binding</keyword>
<keyword evidence="10" id="KW-0067">ATP-binding</keyword>
<evidence type="ECO:0000256" key="5">
    <source>
        <dbReference type="ARBA" id="ARBA00022553"/>
    </source>
</evidence>
<keyword evidence="18" id="KW-1185">Reference proteome</keyword>
<evidence type="ECO:0000256" key="14">
    <source>
        <dbReference type="SAM" id="Phobius"/>
    </source>
</evidence>
<dbReference type="InterPro" id="IPR003661">
    <property type="entry name" value="HisK_dim/P_dom"/>
</dbReference>
<dbReference type="Gene3D" id="3.30.565.10">
    <property type="entry name" value="Histidine kinase-like ATPase, C-terminal domain"/>
    <property type="match status" value="1"/>
</dbReference>
<evidence type="ECO:0000256" key="6">
    <source>
        <dbReference type="ARBA" id="ARBA00022679"/>
    </source>
</evidence>
<dbReference type="EC" id="2.7.13.3" evidence="3"/>
<dbReference type="SUPFAM" id="SSF47384">
    <property type="entry name" value="Homodimeric domain of signal transducing histidine kinase"/>
    <property type="match status" value="1"/>
</dbReference>
<evidence type="ECO:0000313" key="18">
    <source>
        <dbReference type="Proteomes" id="UP000606193"/>
    </source>
</evidence>
<dbReference type="EMBL" id="JACRSX010000001">
    <property type="protein sequence ID" value="MBC8561122.1"/>
    <property type="molecule type" value="Genomic_DNA"/>
</dbReference>
<comment type="subcellular location">
    <subcellularLocation>
        <location evidence="2">Cell membrane</location>
        <topology evidence="2">Multi-pass membrane protein</topology>
    </subcellularLocation>
</comment>
<keyword evidence="6" id="KW-0808">Transferase</keyword>
<dbReference type="PROSITE" id="PS50885">
    <property type="entry name" value="HAMP"/>
    <property type="match status" value="1"/>
</dbReference>
<dbReference type="InterPro" id="IPR050398">
    <property type="entry name" value="HssS/ArlS-like"/>
</dbReference>
<dbReference type="PROSITE" id="PS50109">
    <property type="entry name" value="HIS_KIN"/>
    <property type="match status" value="1"/>
</dbReference>
<dbReference type="CDD" id="cd06225">
    <property type="entry name" value="HAMP"/>
    <property type="match status" value="1"/>
</dbReference>
<keyword evidence="5" id="KW-0597">Phosphoprotein</keyword>
<evidence type="ECO:0000256" key="7">
    <source>
        <dbReference type="ARBA" id="ARBA00022692"/>
    </source>
</evidence>
<keyword evidence="13 14" id="KW-0472">Membrane</keyword>
<evidence type="ECO:0000256" key="8">
    <source>
        <dbReference type="ARBA" id="ARBA00022741"/>
    </source>
</evidence>
<keyword evidence="7 14" id="KW-0812">Transmembrane</keyword>
<dbReference type="CDD" id="cd00082">
    <property type="entry name" value="HisKA"/>
    <property type="match status" value="1"/>
</dbReference>
<evidence type="ECO:0000259" key="16">
    <source>
        <dbReference type="PROSITE" id="PS50885"/>
    </source>
</evidence>
<dbReference type="SUPFAM" id="SSF55874">
    <property type="entry name" value="ATPase domain of HSP90 chaperone/DNA topoisomerase II/histidine kinase"/>
    <property type="match status" value="1"/>
</dbReference>
<dbReference type="SMART" id="SM00387">
    <property type="entry name" value="HATPase_c"/>
    <property type="match status" value="1"/>
</dbReference>